<dbReference type="AlphaFoldDB" id="J3MKC9"/>
<organism evidence="2">
    <name type="scientific">Oryza brachyantha</name>
    <name type="common">malo sina</name>
    <dbReference type="NCBI Taxonomy" id="4533"/>
    <lineage>
        <taxon>Eukaryota</taxon>
        <taxon>Viridiplantae</taxon>
        <taxon>Streptophyta</taxon>
        <taxon>Embryophyta</taxon>
        <taxon>Tracheophyta</taxon>
        <taxon>Spermatophyta</taxon>
        <taxon>Magnoliopsida</taxon>
        <taxon>Liliopsida</taxon>
        <taxon>Poales</taxon>
        <taxon>Poaceae</taxon>
        <taxon>BOP clade</taxon>
        <taxon>Oryzoideae</taxon>
        <taxon>Oryzeae</taxon>
        <taxon>Oryzinae</taxon>
        <taxon>Oryza</taxon>
    </lineage>
</organism>
<keyword evidence="3" id="KW-1185">Reference proteome</keyword>
<dbReference type="Proteomes" id="UP000006038">
    <property type="component" value="Chromosome 7"/>
</dbReference>
<sequence>MGPGSIYSLAWPRRLSGAGAARSGTSLSRPENYTGVSRAPTSSSKIMKSRKSNLPSLDLTECAADAVHGMDDSSVLALGPADEVDALADLDHTGERACLPKLTP</sequence>
<feature type="region of interest" description="Disordered" evidence="1">
    <location>
        <begin position="19"/>
        <end position="53"/>
    </location>
</feature>
<proteinExistence type="predicted"/>
<dbReference type="Gramene" id="OB07G18610.1">
    <property type="protein sequence ID" value="OB07G18610.1"/>
    <property type="gene ID" value="OB07G18610"/>
</dbReference>
<reference evidence="2" key="2">
    <citation type="submission" date="2013-04" db="UniProtKB">
        <authorList>
            <consortium name="EnsemblPlants"/>
        </authorList>
    </citation>
    <scope>IDENTIFICATION</scope>
</reference>
<name>J3MKC9_ORYBR</name>
<feature type="compositionally biased region" description="Polar residues" evidence="1">
    <location>
        <begin position="23"/>
        <end position="46"/>
    </location>
</feature>
<evidence type="ECO:0000313" key="2">
    <source>
        <dbReference type="EnsemblPlants" id="OB07G18610.1"/>
    </source>
</evidence>
<reference evidence="2" key="1">
    <citation type="journal article" date="2013" name="Nat. Commun.">
        <title>Whole-genome sequencing of Oryza brachyantha reveals mechanisms underlying Oryza genome evolution.</title>
        <authorList>
            <person name="Chen J."/>
            <person name="Huang Q."/>
            <person name="Gao D."/>
            <person name="Wang J."/>
            <person name="Lang Y."/>
            <person name="Liu T."/>
            <person name="Li B."/>
            <person name="Bai Z."/>
            <person name="Luis Goicoechea J."/>
            <person name="Liang C."/>
            <person name="Chen C."/>
            <person name="Zhang W."/>
            <person name="Sun S."/>
            <person name="Liao Y."/>
            <person name="Zhang X."/>
            <person name="Yang L."/>
            <person name="Song C."/>
            <person name="Wang M."/>
            <person name="Shi J."/>
            <person name="Liu G."/>
            <person name="Liu J."/>
            <person name="Zhou H."/>
            <person name="Zhou W."/>
            <person name="Yu Q."/>
            <person name="An N."/>
            <person name="Chen Y."/>
            <person name="Cai Q."/>
            <person name="Wang B."/>
            <person name="Liu B."/>
            <person name="Min J."/>
            <person name="Huang Y."/>
            <person name="Wu H."/>
            <person name="Li Z."/>
            <person name="Zhang Y."/>
            <person name="Yin Y."/>
            <person name="Song W."/>
            <person name="Jiang J."/>
            <person name="Jackson S.A."/>
            <person name="Wing R.A."/>
            <person name="Wang J."/>
            <person name="Chen M."/>
        </authorList>
    </citation>
    <scope>NUCLEOTIDE SEQUENCE [LARGE SCALE GENOMIC DNA]</scope>
    <source>
        <strain evidence="2">cv. IRGC 101232</strain>
    </source>
</reference>
<evidence type="ECO:0000313" key="3">
    <source>
        <dbReference type="Proteomes" id="UP000006038"/>
    </source>
</evidence>
<protein>
    <submittedName>
        <fullName evidence="2">Uncharacterized protein</fullName>
    </submittedName>
</protein>
<dbReference type="HOGENOM" id="CLU_2254300_0_0_1"/>
<evidence type="ECO:0000256" key="1">
    <source>
        <dbReference type="SAM" id="MobiDB-lite"/>
    </source>
</evidence>
<dbReference type="EnsemblPlants" id="OB07G18610.1">
    <property type="protein sequence ID" value="OB07G18610.1"/>
    <property type="gene ID" value="OB07G18610"/>
</dbReference>
<accession>J3MKC9</accession>